<feature type="coiled-coil region" evidence="1">
    <location>
        <begin position="52"/>
        <end position="79"/>
    </location>
</feature>
<dbReference type="OrthoDB" id="2501865at2759"/>
<name>A0A180GYP3_PUCT1</name>
<dbReference type="STRING" id="630390.A0A180GYP3"/>
<accession>A0A180GYP3</accession>
<evidence type="ECO:0000313" key="2">
    <source>
        <dbReference type="EMBL" id="OAV97945.1"/>
    </source>
</evidence>
<sequence length="400" mass="43861">MEDLEVHLPPRPINKPPASSLHILLTKTFGARDENGSVTLDARLVDLVLALSENNERLVQRLEATVDQLNAKVDAKVNAKIDPIMKKMAEFEKLFKTGPKPAVPAVKSFASAATAGLTGLIHAPNTRPPPAQTIASLKPKRVIIHSNPANTTLKDVPKCALVQRANEALVKLDAKVDGEFVAIRGASMLPSGDVSFYTNNRAHQKWLMTNKHKWSKEVHSDLEATPSTYSVMAHGVPKSFDISNPANLSLLASENSFQASDLSRVRWMGSNEPSAKKAGSIVLSFVNKDLARRVEQSGIFLNFDFHRTERFKPRPPQCFKCLRMGHFGKWCREDARCAKCAGKHPTNECPDGIGGVKTCVLCTAGLKNKIVGVTGVDHTPFSLTCPYKKGWFDKKPLPSQ</sequence>
<evidence type="ECO:0000313" key="4">
    <source>
        <dbReference type="Proteomes" id="UP000005240"/>
    </source>
</evidence>
<proteinExistence type="predicted"/>
<gene>
    <name evidence="2" type="ORF">PTTG_25887</name>
</gene>
<evidence type="ECO:0008006" key="5">
    <source>
        <dbReference type="Google" id="ProtNLM"/>
    </source>
</evidence>
<reference evidence="3" key="4">
    <citation type="submission" date="2025-05" db="UniProtKB">
        <authorList>
            <consortium name="EnsemblFungi"/>
        </authorList>
    </citation>
    <scope>IDENTIFICATION</scope>
    <source>
        <strain evidence="3">isolate 1-1 / race 1 (BBBD)</strain>
    </source>
</reference>
<dbReference type="VEuPathDB" id="FungiDB:PTTG_25887"/>
<dbReference type="EMBL" id="ADAS02000010">
    <property type="protein sequence ID" value="OAV97945.1"/>
    <property type="molecule type" value="Genomic_DNA"/>
</dbReference>
<reference evidence="2" key="1">
    <citation type="submission" date="2009-11" db="EMBL/GenBank/DDBJ databases">
        <authorList>
            <consortium name="The Broad Institute Genome Sequencing Platform"/>
            <person name="Ward D."/>
            <person name="Feldgarden M."/>
            <person name="Earl A."/>
            <person name="Young S.K."/>
            <person name="Zeng Q."/>
            <person name="Koehrsen M."/>
            <person name="Alvarado L."/>
            <person name="Berlin A."/>
            <person name="Bochicchio J."/>
            <person name="Borenstein D."/>
            <person name="Chapman S.B."/>
            <person name="Chen Z."/>
            <person name="Engels R."/>
            <person name="Freedman E."/>
            <person name="Gellesch M."/>
            <person name="Goldberg J."/>
            <person name="Griggs A."/>
            <person name="Gujja S."/>
            <person name="Heilman E."/>
            <person name="Heiman D."/>
            <person name="Hepburn T."/>
            <person name="Howarth C."/>
            <person name="Jen D."/>
            <person name="Larson L."/>
            <person name="Lewis B."/>
            <person name="Mehta T."/>
            <person name="Park D."/>
            <person name="Pearson M."/>
            <person name="Roberts A."/>
            <person name="Saif S."/>
            <person name="Shea T."/>
            <person name="Shenoy N."/>
            <person name="Sisk P."/>
            <person name="Stolte C."/>
            <person name="Sykes S."/>
            <person name="Thomson T."/>
            <person name="Walk T."/>
            <person name="White J."/>
            <person name="Yandava C."/>
            <person name="Izard J."/>
            <person name="Baranova O.V."/>
            <person name="Blanton J.M."/>
            <person name="Tanner A.C."/>
            <person name="Dewhirst F.E."/>
            <person name="Haas B."/>
            <person name="Nusbaum C."/>
            <person name="Birren B."/>
        </authorList>
    </citation>
    <scope>NUCLEOTIDE SEQUENCE [LARGE SCALE GENOMIC DNA]</scope>
    <source>
        <strain evidence="2">1-1 BBBD Race 1</strain>
    </source>
</reference>
<evidence type="ECO:0000256" key="1">
    <source>
        <dbReference type="SAM" id="Coils"/>
    </source>
</evidence>
<evidence type="ECO:0000313" key="3">
    <source>
        <dbReference type="EnsemblFungi" id="PTTG_25887-t43_1-p1"/>
    </source>
</evidence>
<keyword evidence="4" id="KW-1185">Reference proteome</keyword>
<keyword evidence="1" id="KW-0175">Coiled coil</keyword>
<reference evidence="3 4" key="3">
    <citation type="journal article" date="2017" name="G3 (Bethesda)">
        <title>Comparative analysis highlights variable genome content of wheat rusts and divergence of the mating loci.</title>
        <authorList>
            <person name="Cuomo C.A."/>
            <person name="Bakkeren G."/>
            <person name="Khalil H.B."/>
            <person name="Panwar V."/>
            <person name="Joly D."/>
            <person name="Linning R."/>
            <person name="Sakthikumar S."/>
            <person name="Song X."/>
            <person name="Adiconis X."/>
            <person name="Fan L."/>
            <person name="Goldberg J.M."/>
            <person name="Levin J.Z."/>
            <person name="Young S."/>
            <person name="Zeng Q."/>
            <person name="Anikster Y."/>
            <person name="Bruce M."/>
            <person name="Wang M."/>
            <person name="Yin C."/>
            <person name="McCallum B."/>
            <person name="Szabo L.J."/>
            <person name="Hulbert S."/>
            <person name="Chen X."/>
            <person name="Fellers J.P."/>
        </authorList>
    </citation>
    <scope>NUCLEOTIDE SEQUENCE</scope>
    <source>
        <strain evidence="4">Isolate 1-1 / race 1 (BBBD)</strain>
        <strain evidence="3">isolate 1-1 / race 1 (BBBD)</strain>
    </source>
</reference>
<protein>
    <recommendedName>
        <fullName evidence="5">CCHC-type domain-containing protein</fullName>
    </recommendedName>
</protein>
<reference evidence="2" key="2">
    <citation type="submission" date="2016-05" db="EMBL/GenBank/DDBJ databases">
        <title>Comparative analysis highlights variable genome content of wheat rusts and divergence of the mating loci.</title>
        <authorList>
            <person name="Cuomo C.A."/>
            <person name="Bakkeren G."/>
            <person name="Szabo L."/>
            <person name="Khalil H."/>
            <person name="Joly D."/>
            <person name="Goldberg J."/>
            <person name="Young S."/>
            <person name="Zeng Q."/>
            <person name="Fellers J."/>
        </authorList>
    </citation>
    <scope>NUCLEOTIDE SEQUENCE [LARGE SCALE GENOMIC DNA]</scope>
    <source>
        <strain evidence="2">1-1 BBBD Race 1</strain>
    </source>
</reference>
<dbReference type="Proteomes" id="UP000005240">
    <property type="component" value="Unassembled WGS sequence"/>
</dbReference>
<dbReference type="EnsemblFungi" id="PTTG_25887-t43_1">
    <property type="protein sequence ID" value="PTTG_25887-t43_1-p1"/>
    <property type="gene ID" value="PTTG_25887"/>
</dbReference>
<organism evidence="2">
    <name type="scientific">Puccinia triticina (isolate 1-1 / race 1 (BBBD))</name>
    <name type="common">Brown leaf rust fungus</name>
    <dbReference type="NCBI Taxonomy" id="630390"/>
    <lineage>
        <taxon>Eukaryota</taxon>
        <taxon>Fungi</taxon>
        <taxon>Dikarya</taxon>
        <taxon>Basidiomycota</taxon>
        <taxon>Pucciniomycotina</taxon>
        <taxon>Pucciniomycetes</taxon>
        <taxon>Pucciniales</taxon>
        <taxon>Pucciniaceae</taxon>
        <taxon>Puccinia</taxon>
    </lineage>
</organism>
<dbReference type="AlphaFoldDB" id="A0A180GYP3"/>